<comment type="cofactor">
    <cofactor evidence="1">
        <name>FMN</name>
        <dbReference type="ChEBI" id="CHEBI:58210"/>
    </cofactor>
</comment>
<dbReference type="InterPro" id="IPR036188">
    <property type="entry name" value="FAD/NAD-bd_sf"/>
</dbReference>
<sequence>MSSVASAPVVPESLRSVASPWTLGPLHLPNRVVMGSMHTGLEVQDDGGAGMAAFYRERAAGGAACIITGGIAVNDEARGGPDFAVFGVGGADERFRVAVQAVHDEGGTILAQLFHAGRYALASGMVDRHGDPQRVVAPSALPWAAARGVVPTALTAAEVERTIEDFAAAARTARAIGFDGVEIMASEGYLINQFQSPLTNLRDDEWGGDAARRRRFVIEVVRAVRTAVPDLAVTIRLSGADLMPGSSTDDEVDALVHDLLPLGLDGISVGIGWHESRTPTVQAAVPHGAWLAYASRIAGVVRASPHPHVRVIASNRMTDLRDGEAVLADGLLDAVALARPFLADPALVDRSLAGRFALVNTCIGCNQACLDRSIIGAPVSCLVNPRAGREVAFPARPTADPKRVDVVGGGPAGLAAAVDAARRGHEVTLWEASDRLGGQFGLAALVPGKEDYAATVRSARAELEERGATIHLGRPATARDLVDSDAVVLAAGVVPRSIDVPGSDLPHVLSYERALRDGVPEGTVAIIGGGGIGVDTAAFLTESPDEAVRAAGFAARWDLDVSEELVGDVPQRLPAAPRTTRPGPDVTVLRRSGKFGHGIGITSRWVAIGRLRDAGVRMVGGVQEYLRIEPGVLWIRDEHGDEVGVPADTVVVCAGQERASDAEGDAPDGLATGLQAAGVPYAVVGGARDARSVDAVRATSEALEAVRRLAP</sequence>
<dbReference type="SUPFAM" id="SSF51971">
    <property type="entry name" value="Nucleotide-binding domain"/>
    <property type="match status" value="1"/>
</dbReference>
<dbReference type="PRINTS" id="PR00411">
    <property type="entry name" value="PNDRDTASEI"/>
</dbReference>
<dbReference type="InterPro" id="IPR023753">
    <property type="entry name" value="FAD/NAD-binding_dom"/>
</dbReference>
<feature type="domain" description="FAD/NAD(P)-binding" evidence="11">
    <location>
        <begin position="403"/>
        <end position="663"/>
    </location>
</feature>
<keyword evidence="8" id="KW-0408">Iron</keyword>
<evidence type="ECO:0000259" key="11">
    <source>
        <dbReference type="Pfam" id="PF07992"/>
    </source>
</evidence>
<dbReference type="GO" id="GO:0010181">
    <property type="term" value="F:FMN binding"/>
    <property type="evidence" value="ECO:0007669"/>
    <property type="project" value="InterPro"/>
</dbReference>
<feature type="domain" description="NADH:flavin oxidoreductase/NADH oxidase N-terminal" evidence="10">
    <location>
        <begin position="19"/>
        <end position="351"/>
    </location>
</feature>
<evidence type="ECO:0000256" key="4">
    <source>
        <dbReference type="ARBA" id="ARBA00022630"/>
    </source>
</evidence>
<dbReference type="Pfam" id="PF07992">
    <property type="entry name" value="Pyr_redox_2"/>
    <property type="match status" value="1"/>
</dbReference>
<evidence type="ECO:0000256" key="9">
    <source>
        <dbReference type="ARBA" id="ARBA00023014"/>
    </source>
</evidence>
<evidence type="ECO:0000256" key="2">
    <source>
        <dbReference type="ARBA" id="ARBA00001966"/>
    </source>
</evidence>
<accession>A0A9Q2W413</accession>
<dbReference type="GO" id="GO:0051536">
    <property type="term" value="F:iron-sulfur cluster binding"/>
    <property type="evidence" value="ECO:0007669"/>
    <property type="project" value="UniProtKB-KW"/>
</dbReference>
<dbReference type="Gene3D" id="3.20.20.70">
    <property type="entry name" value="Aldolase class I"/>
    <property type="match status" value="1"/>
</dbReference>
<dbReference type="InterPro" id="IPR001155">
    <property type="entry name" value="OxRdtase_FMN_N"/>
</dbReference>
<evidence type="ECO:0000313" key="12">
    <source>
        <dbReference type="EMBL" id="MBT1542972.1"/>
    </source>
</evidence>
<keyword evidence="4" id="KW-0285">Flavoprotein</keyword>
<dbReference type="InterPro" id="IPR013785">
    <property type="entry name" value="Aldolase_TIM"/>
</dbReference>
<evidence type="ECO:0000256" key="5">
    <source>
        <dbReference type="ARBA" id="ARBA00022643"/>
    </source>
</evidence>
<dbReference type="InterPro" id="IPR051793">
    <property type="entry name" value="NADH:flavin_oxidoreductase"/>
</dbReference>
<proteinExistence type="inferred from homology"/>
<protein>
    <submittedName>
        <fullName evidence="12">FAD-dependent oxidoreductase</fullName>
    </submittedName>
</protein>
<evidence type="ECO:0000256" key="7">
    <source>
        <dbReference type="ARBA" id="ARBA00023002"/>
    </source>
</evidence>
<evidence type="ECO:0000313" key="13">
    <source>
        <dbReference type="Proteomes" id="UP000709437"/>
    </source>
</evidence>
<dbReference type="SUPFAM" id="SSF51395">
    <property type="entry name" value="FMN-linked oxidoreductases"/>
    <property type="match status" value="1"/>
</dbReference>
<dbReference type="Pfam" id="PF00724">
    <property type="entry name" value="Oxidored_FMN"/>
    <property type="match status" value="1"/>
</dbReference>
<dbReference type="Proteomes" id="UP000709437">
    <property type="component" value="Unassembled WGS sequence"/>
</dbReference>
<dbReference type="GO" id="GO:0016491">
    <property type="term" value="F:oxidoreductase activity"/>
    <property type="evidence" value="ECO:0007669"/>
    <property type="project" value="UniProtKB-KW"/>
</dbReference>
<comment type="similarity">
    <text evidence="3">In the N-terminal section; belongs to the NADH:flavin oxidoreductase/NADH oxidase family.</text>
</comment>
<dbReference type="Gene3D" id="3.50.50.60">
    <property type="entry name" value="FAD/NAD(P)-binding domain"/>
    <property type="match status" value="1"/>
</dbReference>
<dbReference type="RefSeq" id="WP_214563508.1">
    <property type="nucleotide sequence ID" value="NZ_JAHEWX010000021.1"/>
</dbReference>
<dbReference type="AlphaFoldDB" id="A0A9Q2W413"/>
<keyword evidence="6" id="KW-0479">Metal-binding</keyword>
<comment type="cofactor">
    <cofactor evidence="2">
        <name>[4Fe-4S] cluster</name>
        <dbReference type="ChEBI" id="CHEBI:49883"/>
    </cofactor>
</comment>
<dbReference type="PANTHER" id="PTHR42917">
    <property type="entry name" value="2,4-DIENOYL-COA REDUCTASE"/>
    <property type="match status" value="1"/>
</dbReference>
<evidence type="ECO:0000259" key="10">
    <source>
        <dbReference type="Pfam" id="PF00724"/>
    </source>
</evidence>
<keyword evidence="9" id="KW-0411">Iron-sulfur</keyword>
<dbReference type="EMBL" id="JAHEWX010000021">
    <property type="protein sequence ID" value="MBT1542972.1"/>
    <property type="molecule type" value="Genomic_DNA"/>
</dbReference>
<evidence type="ECO:0000256" key="6">
    <source>
        <dbReference type="ARBA" id="ARBA00022723"/>
    </source>
</evidence>
<comment type="caution">
    <text evidence="12">The sequence shown here is derived from an EMBL/GenBank/DDBJ whole genome shotgun (WGS) entry which is preliminary data.</text>
</comment>
<evidence type="ECO:0000256" key="8">
    <source>
        <dbReference type="ARBA" id="ARBA00023004"/>
    </source>
</evidence>
<evidence type="ECO:0000256" key="3">
    <source>
        <dbReference type="ARBA" id="ARBA00011048"/>
    </source>
</evidence>
<keyword evidence="7" id="KW-0560">Oxidoreductase</keyword>
<dbReference type="PRINTS" id="PR00368">
    <property type="entry name" value="FADPNR"/>
</dbReference>
<keyword evidence="5" id="KW-0288">FMN</keyword>
<dbReference type="SUPFAM" id="SSF51905">
    <property type="entry name" value="FAD/NAD(P)-binding domain"/>
    <property type="match status" value="1"/>
</dbReference>
<organism evidence="12 13">
    <name type="scientific">Curtobacterium flaccumfaciens pv. flaccumfaciens</name>
    <dbReference type="NCBI Taxonomy" id="138532"/>
    <lineage>
        <taxon>Bacteria</taxon>
        <taxon>Bacillati</taxon>
        <taxon>Actinomycetota</taxon>
        <taxon>Actinomycetes</taxon>
        <taxon>Micrococcales</taxon>
        <taxon>Microbacteriaceae</taxon>
        <taxon>Curtobacterium</taxon>
    </lineage>
</organism>
<gene>
    <name evidence="12" type="ORF">KK103_14475</name>
</gene>
<dbReference type="Gene3D" id="3.40.50.720">
    <property type="entry name" value="NAD(P)-binding Rossmann-like Domain"/>
    <property type="match status" value="1"/>
</dbReference>
<dbReference type="PANTHER" id="PTHR42917:SF2">
    <property type="entry name" value="2,4-DIENOYL-COA REDUCTASE [(2E)-ENOYL-COA-PRODUCING]"/>
    <property type="match status" value="1"/>
</dbReference>
<dbReference type="GO" id="GO:0046872">
    <property type="term" value="F:metal ion binding"/>
    <property type="evidence" value="ECO:0007669"/>
    <property type="project" value="UniProtKB-KW"/>
</dbReference>
<evidence type="ECO:0000256" key="1">
    <source>
        <dbReference type="ARBA" id="ARBA00001917"/>
    </source>
</evidence>
<name>A0A9Q2W413_9MICO</name>
<reference evidence="12" key="1">
    <citation type="submission" date="2021-05" db="EMBL/GenBank/DDBJ databases">
        <title>Whole genome sequence of Curtobacterium flaccumfaciens pv. flaccumfaciens strain CFBP 3417.</title>
        <authorList>
            <person name="Osdaghi E."/>
            <person name="Taghouti G."/>
            <person name="Portier P."/>
            <person name="Fazliarab A."/>
            <person name="Taghavi S.M."/>
            <person name="Briand M."/>
            <person name="Le-Saux M."/>
            <person name="Jacques M.-A."/>
        </authorList>
    </citation>
    <scope>NUCLEOTIDE SEQUENCE</scope>
    <source>
        <strain evidence="12">CFBP 3417</strain>
    </source>
</reference>